<dbReference type="InterPro" id="IPR050267">
    <property type="entry name" value="Anti-sigma-factor_SerPK"/>
</dbReference>
<dbReference type="Proteomes" id="UP000199202">
    <property type="component" value="Unassembled WGS sequence"/>
</dbReference>
<protein>
    <submittedName>
        <fullName evidence="3">Histidine kinase-like ATPase domain-containing protein</fullName>
    </submittedName>
</protein>
<dbReference type="AlphaFoldDB" id="A0A1G9MN90"/>
<name>A0A1G9MN90_9ACTN</name>
<dbReference type="STRING" id="633440.SAMN05421869_13066"/>
<evidence type="ECO:0000313" key="4">
    <source>
        <dbReference type="Proteomes" id="UP000199202"/>
    </source>
</evidence>
<dbReference type="Gene3D" id="3.30.565.10">
    <property type="entry name" value="Histidine kinase-like ATPase, C-terminal domain"/>
    <property type="match status" value="1"/>
</dbReference>
<proteinExistence type="predicted"/>
<sequence>MLAANEAISNVLEHGGAGGTLTVRCVSTGVTVEVADAAGLLTPAHLAGAKLDLTGSRGFGLWIIQHLCDEVGLEQAAGGSVLTMRMDPSRHVSRALD</sequence>
<evidence type="ECO:0000256" key="1">
    <source>
        <dbReference type="ARBA" id="ARBA00022527"/>
    </source>
</evidence>
<dbReference type="Pfam" id="PF13581">
    <property type="entry name" value="HATPase_c_2"/>
    <property type="match status" value="1"/>
</dbReference>
<reference evidence="3 4" key="1">
    <citation type="submission" date="2016-10" db="EMBL/GenBank/DDBJ databases">
        <authorList>
            <person name="de Groot N.N."/>
        </authorList>
    </citation>
    <scope>NUCLEOTIDE SEQUENCE [LARGE SCALE GENOMIC DNA]</scope>
    <source>
        <strain evidence="3 4">CGMCC 4.6533</strain>
    </source>
</reference>
<dbReference type="InterPro" id="IPR003594">
    <property type="entry name" value="HATPase_dom"/>
</dbReference>
<organism evidence="3 4">
    <name type="scientific">Nonomuraea jiangxiensis</name>
    <dbReference type="NCBI Taxonomy" id="633440"/>
    <lineage>
        <taxon>Bacteria</taxon>
        <taxon>Bacillati</taxon>
        <taxon>Actinomycetota</taxon>
        <taxon>Actinomycetes</taxon>
        <taxon>Streptosporangiales</taxon>
        <taxon>Streptosporangiaceae</taxon>
        <taxon>Nonomuraea</taxon>
    </lineage>
</organism>
<gene>
    <name evidence="3" type="ORF">SAMN05421869_13066</name>
</gene>
<keyword evidence="4" id="KW-1185">Reference proteome</keyword>
<dbReference type="PANTHER" id="PTHR35526">
    <property type="entry name" value="ANTI-SIGMA-F FACTOR RSBW-RELATED"/>
    <property type="match status" value="1"/>
</dbReference>
<feature type="domain" description="Histidine kinase/HSP90-like ATPase" evidence="2">
    <location>
        <begin position="2"/>
        <end position="85"/>
    </location>
</feature>
<evidence type="ECO:0000259" key="2">
    <source>
        <dbReference type="Pfam" id="PF13581"/>
    </source>
</evidence>
<dbReference type="GO" id="GO:0004674">
    <property type="term" value="F:protein serine/threonine kinase activity"/>
    <property type="evidence" value="ECO:0007669"/>
    <property type="project" value="UniProtKB-KW"/>
</dbReference>
<dbReference type="EMBL" id="FNDJ01000030">
    <property type="protein sequence ID" value="SDL75720.1"/>
    <property type="molecule type" value="Genomic_DNA"/>
</dbReference>
<keyword evidence="3" id="KW-0808">Transferase</keyword>
<keyword evidence="1" id="KW-0723">Serine/threonine-protein kinase</keyword>
<dbReference type="PANTHER" id="PTHR35526:SF3">
    <property type="entry name" value="ANTI-SIGMA-F FACTOR RSBW"/>
    <property type="match status" value="1"/>
</dbReference>
<dbReference type="CDD" id="cd16936">
    <property type="entry name" value="HATPase_RsbW-like"/>
    <property type="match status" value="1"/>
</dbReference>
<accession>A0A1G9MN90</accession>
<dbReference type="InterPro" id="IPR036890">
    <property type="entry name" value="HATPase_C_sf"/>
</dbReference>
<keyword evidence="3" id="KW-0418">Kinase</keyword>
<evidence type="ECO:0000313" key="3">
    <source>
        <dbReference type="EMBL" id="SDL75720.1"/>
    </source>
</evidence>
<dbReference type="SUPFAM" id="SSF55874">
    <property type="entry name" value="ATPase domain of HSP90 chaperone/DNA topoisomerase II/histidine kinase"/>
    <property type="match status" value="1"/>
</dbReference>